<gene>
    <name evidence="2" type="ORF">KIK155_LOCUS4942</name>
</gene>
<dbReference type="EMBL" id="CAJNYV010000529">
    <property type="protein sequence ID" value="CAF3366028.1"/>
    <property type="molecule type" value="Genomic_DNA"/>
</dbReference>
<keyword evidence="1" id="KW-1133">Transmembrane helix</keyword>
<dbReference type="Proteomes" id="UP000663865">
    <property type="component" value="Unassembled WGS sequence"/>
</dbReference>
<protein>
    <submittedName>
        <fullName evidence="2">Uncharacterized protein</fullName>
    </submittedName>
</protein>
<accession>A0A817XBK7</accession>
<keyword evidence="1" id="KW-0812">Transmembrane</keyword>
<evidence type="ECO:0000313" key="3">
    <source>
        <dbReference type="Proteomes" id="UP000663865"/>
    </source>
</evidence>
<sequence>MQYYNVRTQSASLACMKQSIKKIELESNLFICPRCTDSDERRDRLGQSFTEGLTQDQREIETVVQPSQFEDERSYGQQSPFSTEQNDITVSDSLWPVGIESWHIHEIKPQRECFTRKTLSVKLMITQFTDCEPQPKHPEDYCELETHILSGELVHPIGYFDDEQPQSTVVPESNLLKSDELIPHDSDKSPQTACAVSFALGVVCIDMFCDQYSLVSSSLTSFQFNTCTSYYHNAFQQPWYISLVTLVPMIIATVFMWRNMTRTIYDIPM</sequence>
<proteinExistence type="predicted"/>
<comment type="caution">
    <text evidence="2">The sequence shown here is derived from an EMBL/GenBank/DDBJ whole genome shotgun (WGS) entry which is preliminary data.</text>
</comment>
<evidence type="ECO:0000256" key="1">
    <source>
        <dbReference type="SAM" id="Phobius"/>
    </source>
</evidence>
<evidence type="ECO:0000313" key="2">
    <source>
        <dbReference type="EMBL" id="CAF3366028.1"/>
    </source>
</evidence>
<reference evidence="2" key="1">
    <citation type="submission" date="2021-02" db="EMBL/GenBank/DDBJ databases">
        <authorList>
            <person name="Nowell W R."/>
        </authorList>
    </citation>
    <scope>NUCLEOTIDE SEQUENCE</scope>
</reference>
<organism evidence="2 3">
    <name type="scientific">Rotaria socialis</name>
    <dbReference type="NCBI Taxonomy" id="392032"/>
    <lineage>
        <taxon>Eukaryota</taxon>
        <taxon>Metazoa</taxon>
        <taxon>Spiralia</taxon>
        <taxon>Gnathifera</taxon>
        <taxon>Rotifera</taxon>
        <taxon>Eurotatoria</taxon>
        <taxon>Bdelloidea</taxon>
        <taxon>Philodinida</taxon>
        <taxon>Philodinidae</taxon>
        <taxon>Rotaria</taxon>
    </lineage>
</organism>
<name>A0A817XBK7_9BILA</name>
<dbReference type="AlphaFoldDB" id="A0A817XBK7"/>
<feature type="transmembrane region" description="Helical" evidence="1">
    <location>
        <begin position="239"/>
        <end position="257"/>
    </location>
</feature>
<keyword evidence="1" id="KW-0472">Membrane</keyword>